<dbReference type="InterPro" id="IPR032708">
    <property type="entry name" value="McjB_C"/>
</dbReference>
<proteinExistence type="predicted"/>
<evidence type="ECO:0000259" key="1">
    <source>
        <dbReference type="Pfam" id="PF13471"/>
    </source>
</evidence>
<dbReference type="Proteomes" id="UP000651517">
    <property type="component" value="Unassembled WGS sequence"/>
</dbReference>
<feature type="domain" description="Microcin J25-processing protein McjB C-terminal" evidence="1">
    <location>
        <begin position="5"/>
        <end position="113"/>
    </location>
</feature>
<evidence type="ECO:0000313" key="3">
    <source>
        <dbReference type="Proteomes" id="UP000651517"/>
    </source>
</evidence>
<protein>
    <submittedName>
        <fullName evidence="2">Lasso peptide biosynthesis B2 protein</fullName>
    </submittedName>
</protein>
<keyword evidence="3" id="KW-1185">Reference proteome</keyword>
<accession>A0ABR8WWX4</accession>
<dbReference type="NCBIfam" id="NF033537">
    <property type="entry name" value="lasso_biosyn_B2"/>
    <property type="match status" value="1"/>
</dbReference>
<gene>
    <name evidence="2" type="ORF">H9634_11340</name>
</gene>
<evidence type="ECO:0000313" key="2">
    <source>
        <dbReference type="EMBL" id="MBD8021372.1"/>
    </source>
</evidence>
<dbReference type="EMBL" id="JACSPY010000012">
    <property type="protein sequence ID" value="MBD8021372.1"/>
    <property type="molecule type" value="Genomic_DNA"/>
</dbReference>
<organism evidence="2 3">
    <name type="scientific">Brevibacterium gallinarum</name>
    <dbReference type="NCBI Taxonomy" id="2762220"/>
    <lineage>
        <taxon>Bacteria</taxon>
        <taxon>Bacillati</taxon>
        <taxon>Actinomycetota</taxon>
        <taxon>Actinomycetes</taxon>
        <taxon>Micrococcales</taxon>
        <taxon>Brevibacteriaceae</taxon>
        <taxon>Brevibacterium</taxon>
    </lineage>
</organism>
<dbReference type="Pfam" id="PF13471">
    <property type="entry name" value="Transglut_core3"/>
    <property type="match status" value="1"/>
</dbReference>
<name>A0ABR8WWX4_9MICO</name>
<comment type="caution">
    <text evidence="2">The sequence shown here is derived from an EMBL/GenBank/DDBJ whole genome shotgun (WGS) entry which is preliminary data.</text>
</comment>
<sequence length="120" mass="13153">MRASLAVGIAKLLRRASPKRIRSVLRLISAGAEPSAYEQAKQARDEILTASPYCRGGEACLVRSLATALYCRMRGYWPTWSVGVLAVPPFAAHAWVEAEGRIVDEPLSATDYRAFFKVAV</sequence>
<reference evidence="2 3" key="1">
    <citation type="submission" date="2020-08" db="EMBL/GenBank/DDBJ databases">
        <title>A Genomic Blueprint of the Chicken Gut Microbiome.</title>
        <authorList>
            <person name="Gilroy R."/>
            <person name="Ravi A."/>
            <person name="Getino M."/>
            <person name="Pursley I."/>
            <person name="Horton D.L."/>
            <person name="Alikhan N.-F."/>
            <person name="Baker D."/>
            <person name="Gharbi K."/>
            <person name="Hall N."/>
            <person name="Watson M."/>
            <person name="Adriaenssens E.M."/>
            <person name="Foster-Nyarko E."/>
            <person name="Jarju S."/>
            <person name="Secka A."/>
            <person name="Antonio M."/>
            <person name="Oren A."/>
            <person name="Chaudhuri R."/>
            <person name="La Ragione R.M."/>
            <person name="Hildebrand F."/>
            <person name="Pallen M.J."/>
        </authorList>
    </citation>
    <scope>NUCLEOTIDE SEQUENCE [LARGE SCALE GENOMIC DNA]</scope>
    <source>
        <strain evidence="2 3">Re57</strain>
    </source>
</reference>
<dbReference type="InterPro" id="IPR053521">
    <property type="entry name" value="McjB-like"/>
</dbReference>
<dbReference type="RefSeq" id="WP_191726758.1">
    <property type="nucleotide sequence ID" value="NZ_JACSPY010000012.1"/>
</dbReference>